<gene>
    <name evidence="1" type="ORF">J4Q44_G00351420</name>
</gene>
<evidence type="ECO:0000313" key="1">
    <source>
        <dbReference type="EMBL" id="KAK6294312.1"/>
    </source>
</evidence>
<name>A0AAN8KMX4_9TELE</name>
<proteinExistence type="predicted"/>
<sequence length="102" mass="11306">MKEARVSKRLSVFYWRSLLLGNIVSLNTISQKALCQGKAGRAFSRMQLREVSQQECVAQALWTVVCVSVCYRNTSSECMSVCNQLPPAVCGIGCEVNRKTEG</sequence>
<dbReference type="Proteomes" id="UP001356427">
    <property type="component" value="Unassembled WGS sequence"/>
</dbReference>
<organism evidence="1 2">
    <name type="scientific">Coregonus suidteri</name>
    <dbReference type="NCBI Taxonomy" id="861788"/>
    <lineage>
        <taxon>Eukaryota</taxon>
        <taxon>Metazoa</taxon>
        <taxon>Chordata</taxon>
        <taxon>Craniata</taxon>
        <taxon>Vertebrata</taxon>
        <taxon>Euteleostomi</taxon>
        <taxon>Actinopterygii</taxon>
        <taxon>Neopterygii</taxon>
        <taxon>Teleostei</taxon>
        <taxon>Protacanthopterygii</taxon>
        <taxon>Salmoniformes</taxon>
        <taxon>Salmonidae</taxon>
        <taxon>Coregoninae</taxon>
        <taxon>Coregonus</taxon>
    </lineage>
</organism>
<protein>
    <submittedName>
        <fullName evidence="1">Uncharacterized protein</fullName>
    </submittedName>
</protein>
<comment type="caution">
    <text evidence="1">The sequence shown here is derived from an EMBL/GenBank/DDBJ whole genome shotgun (WGS) entry which is preliminary data.</text>
</comment>
<dbReference type="EMBL" id="JAGTTL010000035">
    <property type="protein sequence ID" value="KAK6294312.1"/>
    <property type="molecule type" value="Genomic_DNA"/>
</dbReference>
<keyword evidence="2" id="KW-1185">Reference proteome</keyword>
<accession>A0AAN8KMX4</accession>
<reference evidence="1 2" key="1">
    <citation type="submission" date="2021-04" db="EMBL/GenBank/DDBJ databases">
        <authorList>
            <person name="De Guttry C."/>
            <person name="Zahm M."/>
            <person name="Klopp C."/>
            <person name="Cabau C."/>
            <person name="Louis A."/>
            <person name="Berthelot C."/>
            <person name="Parey E."/>
            <person name="Roest Crollius H."/>
            <person name="Montfort J."/>
            <person name="Robinson-Rechavi M."/>
            <person name="Bucao C."/>
            <person name="Bouchez O."/>
            <person name="Gislard M."/>
            <person name="Lluch J."/>
            <person name="Milhes M."/>
            <person name="Lampietro C."/>
            <person name="Lopez Roques C."/>
            <person name="Donnadieu C."/>
            <person name="Braasch I."/>
            <person name="Desvignes T."/>
            <person name="Postlethwait J."/>
            <person name="Bobe J."/>
            <person name="Wedekind C."/>
            <person name="Guiguen Y."/>
        </authorList>
    </citation>
    <scope>NUCLEOTIDE SEQUENCE [LARGE SCALE GENOMIC DNA]</scope>
    <source>
        <strain evidence="1">Cs_M1</strain>
        <tissue evidence="1">Blood</tissue>
    </source>
</reference>
<evidence type="ECO:0000313" key="2">
    <source>
        <dbReference type="Proteomes" id="UP001356427"/>
    </source>
</evidence>
<dbReference type="AlphaFoldDB" id="A0AAN8KMX4"/>